<feature type="domain" description="ATP-dependent DNA ligase family profile" evidence="8">
    <location>
        <begin position="199"/>
        <end position="375"/>
    </location>
</feature>
<keyword evidence="5" id="KW-0235">DNA replication</keyword>
<protein>
    <recommendedName>
        <fullName evidence="3">DNA ligase</fullName>
    </recommendedName>
</protein>
<dbReference type="PANTHER" id="PTHR47810:SF1">
    <property type="entry name" value="DNA LIGASE B"/>
    <property type="match status" value="1"/>
</dbReference>
<reference evidence="10" key="1">
    <citation type="submission" date="2021-06" db="EMBL/GenBank/DDBJ databases">
        <authorList>
            <person name="Rolland C."/>
        </authorList>
    </citation>
    <scope>NUCLEOTIDE SEQUENCE</scope>
    <source>
        <strain evidence="10">347.936635</strain>
    </source>
</reference>
<dbReference type="InterPro" id="IPR012310">
    <property type="entry name" value="DNA_ligase_ATP-dep_cent"/>
</dbReference>
<accession>A0A8F8KLH2</accession>
<feature type="domain" description="DNA ligase OB-like" evidence="9">
    <location>
        <begin position="413"/>
        <end position="481"/>
    </location>
</feature>
<dbReference type="CDD" id="cd08041">
    <property type="entry name" value="OBF_kDNA_ligase_like"/>
    <property type="match status" value="1"/>
</dbReference>
<evidence type="ECO:0000259" key="9">
    <source>
        <dbReference type="Pfam" id="PF14743"/>
    </source>
</evidence>
<dbReference type="Pfam" id="PF14743">
    <property type="entry name" value="DNA_ligase_OB_2"/>
    <property type="match status" value="1"/>
</dbReference>
<comment type="similarity">
    <text evidence="2">Belongs to the ATP-dependent DNA ligase family.</text>
</comment>
<evidence type="ECO:0000259" key="8">
    <source>
        <dbReference type="Pfam" id="PF01068"/>
    </source>
</evidence>
<evidence type="ECO:0000256" key="4">
    <source>
        <dbReference type="ARBA" id="ARBA00022598"/>
    </source>
</evidence>
<evidence type="ECO:0000256" key="5">
    <source>
        <dbReference type="ARBA" id="ARBA00022705"/>
    </source>
</evidence>
<dbReference type="InterPro" id="IPR012340">
    <property type="entry name" value="NA-bd_OB-fold"/>
</dbReference>
<evidence type="ECO:0000256" key="2">
    <source>
        <dbReference type="ARBA" id="ARBA00007572"/>
    </source>
</evidence>
<dbReference type="EMBL" id="MZ420154">
    <property type="protein sequence ID" value="QYA18569.1"/>
    <property type="molecule type" value="Genomic_DNA"/>
</dbReference>
<dbReference type="InterPro" id="IPR050326">
    <property type="entry name" value="NAD_dep_DNA_ligaseB"/>
</dbReference>
<evidence type="ECO:0000313" key="10">
    <source>
        <dbReference type="EMBL" id="QYA18569.1"/>
    </source>
</evidence>
<name>A0A8F8KLH2_9VIRU</name>
<comment type="cofactor">
    <cofactor evidence="1">
        <name>a divalent metal cation</name>
        <dbReference type="ChEBI" id="CHEBI:60240"/>
    </cofactor>
</comment>
<dbReference type="SUPFAM" id="SSF56091">
    <property type="entry name" value="DNA ligase/mRNA capping enzyme, catalytic domain"/>
    <property type="match status" value="1"/>
</dbReference>
<dbReference type="GO" id="GO:0003910">
    <property type="term" value="F:DNA ligase (ATP) activity"/>
    <property type="evidence" value="ECO:0007669"/>
    <property type="project" value="InterPro"/>
</dbReference>
<sequence length="484" mass="55019">MPPKRKQTSEPGATKRVTKKAKVEAEAVVVPKMTEVEQTSDFAVFKQFINSMCSTTKTNAKQDILAKYPQCQKLLLYTYHPNWQYGVTSKNVQKLAPKLSESDLAKEFDDVFQLLDALKSDELTGHAAIASVLRFVKSVGEENASVMDLIIDRNLEIRCNIASINKVFIDLIPIFEVPLATEFDPEWAEKYDWQGPDSQHWYSSQKLDGVRVVVVIGEKPEDIVCYSREGNPFVSLSKVQDAFKKLELINVVFDGELCVLDEDGRENFKKAVSEVKRKSKQVEAPRYKVFDIVPLADFNKGYSAEKYSSRIAKLQECIGTKAEPVITLVEQTLIKNKEHLDELIAESKEKQWEGLILRLDGPFEAKRSKNMLKVKQFHDQEFVVQSIETGEMRFVEDVTKEDGTVEHVEVAKQNLLASVVILLDNKHPVNVGSGFTKDERVKFVENPDLIVGKRITVQYFERTEDANGKPSLRFPTFKGLRPFM</sequence>
<dbReference type="GO" id="GO:0006281">
    <property type="term" value="P:DNA repair"/>
    <property type="evidence" value="ECO:0007669"/>
    <property type="project" value="UniProtKB-KW"/>
</dbReference>
<keyword evidence="4 10" id="KW-0436">Ligase</keyword>
<dbReference type="GO" id="GO:0006310">
    <property type="term" value="P:DNA recombination"/>
    <property type="evidence" value="ECO:0007669"/>
    <property type="project" value="InterPro"/>
</dbReference>
<evidence type="ECO:0000256" key="1">
    <source>
        <dbReference type="ARBA" id="ARBA00001968"/>
    </source>
</evidence>
<dbReference type="GO" id="GO:0006260">
    <property type="term" value="P:DNA replication"/>
    <property type="evidence" value="ECO:0007669"/>
    <property type="project" value="UniProtKB-KW"/>
</dbReference>
<gene>
    <name evidence="10" type="ORF">KOM_12_300</name>
</gene>
<dbReference type="Pfam" id="PF01068">
    <property type="entry name" value="DNA_ligase_A_M"/>
    <property type="match status" value="1"/>
</dbReference>
<dbReference type="Gene3D" id="3.30.470.30">
    <property type="entry name" value="DNA ligase/mRNA capping enzyme"/>
    <property type="match status" value="1"/>
</dbReference>
<evidence type="ECO:0000256" key="7">
    <source>
        <dbReference type="ARBA" id="ARBA00023204"/>
    </source>
</evidence>
<dbReference type="Gene3D" id="2.40.50.140">
    <property type="entry name" value="Nucleic acid-binding proteins"/>
    <property type="match status" value="1"/>
</dbReference>
<organism evidence="10">
    <name type="scientific">Clandestinovirus</name>
    <dbReference type="NCBI Taxonomy" id="2831644"/>
    <lineage>
        <taxon>Viruses</taxon>
    </lineage>
</organism>
<dbReference type="InterPro" id="IPR029319">
    <property type="entry name" value="DNA_ligase_OB"/>
</dbReference>
<keyword evidence="7" id="KW-0234">DNA repair</keyword>
<evidence type="ECO:0000256" key="6">
    <source>
        <dbReference type="ARBA" id="ARBA00022763"/>
    </source>
</evidence>
<evidence type="ECO:0000256" key="3">
    <source>
        <dbReference type="ARBA" id="ARBA00013308"/>
    </source>
</evidence>
<dbReference type="GO" id="GO:0005524">
    <property type="term" value="F:ATP binding"/>
    <property type="evidence" value="ECO:0007669"/>
    <property type="project" value="InterPro"/>
</dbReference>
<keyword evidence="6" id="KW-0227">DNA damage</keyword>
<dbReference type="SUPFAM" id="SSF50249">
    <property type="entry name" value="Nucleic acid-binding proteins"/>
    <property type="match status" value="1"/>
</dbReference>
<dbReference type="PANTHER" id="PTHR47810">
    <property type="entry name" value="DNA LIGASE"/>
    <property type="match status" value="1"/>
</dbReference>
<proteinExistence type="inferred from homology"/>